<dbReference type="PANTHER" id="PTHR23338">
    <property type="entry name" value="SMALL NUCLEAR RIBONUCLEOPROTEIN SM"/>
    <property type="match status" value="1"/>
</dbReference>
<dbReference type="PROSITE" id="PS52002">
    <property type="entry name" value="SM"/>
    <property type="match status" value="1"/>
</dbReference>
<accession>A0A2C6L3P4</accession>
<evidence type="ECO:0000256" key="2">
    <source>
        <dbReference type="ARBA" id="ARBA00004514"/>
    </source>
</evidence>
<dbReference type="InterPro" id="IPR047575">
    <property type="entry name" value="Sm"/>
</dbReference>
<dbReference type="Proteomes" id="UP000221165">
    <property type="component" value="Unassembled WGS sequence"/>
</dbReference>
<feature type="region of interest" description="Disordered" evidence="10">
    <location>
        <begin position="116"/>
        <end position="144"/>
    </location>
</feature>
<dbReference type="OrthoDB" id="6425924at2759"/>
<keyword evidence="7 9" id="KW-0539">Nucleus</keyword>
<organism evidence="12 13">
    <name type="scientific">Cystoisospora suis</name>
    <dbReference type="NCBI Taxonomy" id="483139"/>
    <lineage>
        <taxon>Eukaryota</taxon>
        <taxon>Sar</taxon>
        <taxon>Alveolata</taxon>
        <taxon>Apicomplexa</taxon>
        <taxon>Conoidasida</taxon>
        <taxon>Coccidia</taxon>
        <taxon>Eucoccidiorida</taxon>
        <taxon>Eimeriorina</taxon>
        <taxon>Sarcocystidae</taxon>
        <taxon>Cystoisospora</taxon>
    </lineage>
</organism>
<dbReference type="SMART" id="SM00651">
    <property type="entry name" value="Sm"/>
    <property type="match status" value="1"/>
</dbReference>
<keyword evidence="8 9" id="KW-0687">Ribonucleoprotein</keyword>
<keyword evidence="4" id="KW-0963">Cytoplasm</keyword>
<dbReference type="InterPro" id="IPR027141">
    <property type="entry name" value="LSm4/Sm_D1/D3"/>
</dbReference>
<reference evidence="12 13" key="1">
    <citation type="journal article" date="2017" name="Int. J. Parasitol.">
        <title>The genome of the protozoan parasite Cystoisospora suis and a reverse vaccinology approach to identify vaccine candidates.</title>
        <authorList>
            <person name="Palmieri N."/>
            <person name="Shrestha A."/>
            <person name="Ruttkowski B."/>
            <person name="Beck T."/>
            <person name="Vogl C."/>
            <person name="Tomley F."/>
            <person name="Blake D.P."/>
            <person name="Joachim A."/>
        </authorList>
    </citation>
    <scope>NUCLEOTIDE SEQUENCE [LARGE SCALE GENOMIC DNA]</scope>
    <source>
        <strain evidence="12 13">Wien I</strain>
    </source>
</reference>
<dbReference type="GeneID" id="94427332"/>
<proteinExistence type="inferred from homology"/>
<feature type="domain" description="Sm" evidence="11">
    <location>
        <begin position="6"/>
        <end position="78"/>
    </location>
</feature>
<evidence type="ECO:0000256" key="6">
    <source>
        <dbReference type="ARBA" id="ARBA00023187"/>
    </source>
</evidence>
<dbReference type="InterPro" id="IPR010920">
    <property type="entry name" value="LSM_dom_sf"/>
</dbReference>
<dbReference type="EMBL" id="MIGC01001773">
    <property type="protein sequence ID" value="PHJ22226.1"/>
    <property type="molecule type" value="Genomic_DNA"/>
</dbReference>
<dbReference type="GO" id="GO:0005681">
    <property type="term" value="C:spliceosomal complex"/>
    <property type="evidence" value="ECO:0007669"/>
    <property type="project" value="InterPro"/>
</dbReference>
<dbReference type="SUPFAM" id="SSF50182">
    <property type="entry name" value="Sm-like ribonucleoproteins"/>
    <property type="match status" value="1"/>
</dbReference>
<name>A0A2C6L3P4_9APIC</name>
<sequence length="144" mass="15328">MAGVGTPVKLLYEGLGHTVTVEIKSGEVYRGILENAEDNMNCLLQTVTVTHRDGRVVSLEQVYIRGSQVKFIVFPDMLRHAPFFRMMDKNGKYKRPLGLVGMRRAMNMRARGARVARGGRGGLSGGGRGGGRGGGGAGILGGAP</sequence>
<feature type="compositionally biased region" description="Gly residues" evidence="10">
    <location>
        <begin position="118"/>
        <end position="144"/>
    </location>
</feature>
<comment type="similarity">
    <text evidence="3 9">Belongs to the snRNP core protein family.</text>
</comment>
<evidence type="ECO:0000256" key="4">
    <source>
        <dbReference type="ARBA" id="ARBA00022490"/>
    </source>
</evidence>
<comment type="subcellular location">
    <subcellularLocation>
        <location evidence="2">Cytoplasm</location>
        <location evidence="2">Cytosol</location>
    </subcellularLocation>
    <subcellularLocation>
        <location evidence="1 9">Nucleus</location>
    </subcellularLocation>
</comment>
<dbReference type="CDD" id="cd01721">
    <property type="entry name" value="Sm_D3"/>
    <property type="match status" value="1"/>
</dbReference>
<dbReference type="InterPro" id="IPR034099">
    <property type="entry name" value="SmD3"/>
</dbReference>
<evidence type="ECO:0000256" key="7">
    <source>
        <dbReference type="ARBA" id="ARBA00023242"/>
    </source>
</evidence>
<dbReference type="AlphaFoldDB" id="A0A2C6L3P4"/>
<evidence type="ECO:0000313" key="12">
    <source>
        <dbReference type="EMBL" id="PHJ22226.1"/>
    </source>
</evidence>
<dbReference type="Pfam" id="PF01423">
    <property type="entry name" value="LSM"/>
    <property type="match status" value="1"/>
</dbReference>
<evidence type="ECO:0000256" key="10">
    <source>
        <dbReference type="SAM" id="MobiDB-lite"/>
    </source>
</evidence>
<evidence type="ECO:0000256" key="1">
    <source>
        <dbReference type="ARBA" id="ARBA00004123"/>
    </source>
</evidence>
<keyword evidence="6 9" id="KW-0508">mRNA splicing</keyword>
<evidence type="ECO:0000256" key="9">
    <source>
        <dbReference type="RuleBase" id="RU365050"/>
    </source>
</evidence>
<gene>
    <name evidence="12" type="ORF">CSUI_003926</name>
</gene>
<dbReference type="GO" id="GO:0000387">
    <property type="term" value="P:spliceosomal snRNP assembly"/>
    <property type="evidence" value="ECO:0007669"/>
    <property type="project" value="UniProtKB-UniRule"/>
</dbReference>
<evidence type="ECO:0000259" key="11">
    <source>
        <dbReference type="PROSITE" id="PS52002"/>
    </source>
</evidence>
<dbReference type="GO" id="GO:0005829">
    <property type="term" value="C:cytosol"/>
    <property type="evidence" value="ECO:0007669"/>
    <property type="project" value="UniProtKB-SubCell"/>
</dbReference>
<dbReference type="FunFam" id="2.30.30.100:FF:000002">
    <property type="entry name" value="Small nuclear ribonucleoprotein Sm D3"/>
    <property type="match status" value="1"/>
</dbReference>
<evidence type="ECO:0000256" key="5">
    <source>
        <dbReference type="ARBA" id="ARBA00022664"/>
    </source>
</evidence>
<dbReference type="InterPro" id="IPR001163">
    <property type="entry name" value="Sm_dom_euk/arc"/>
</dbReference>
<dbReference type="GO" id="GO:0003723">
    <property type="term" value="F:RNA binding"/>
    <property type="evidence" value="ECO:0007669"/>
    <property type="project" value="InterPro"/>
</dbReference>
<keyword evidence="13" id="KW-1185">Reference proteome</keyword>
<dbReference type="RefSeq" id="XP_067923903.1">
    <property type="nucleotide sequence ID" value="XM_068064121.1"/>
</dbReference>
<dbReference type="VEuPathDB" id="ToxoDB:CSUI_003926"/>
<evidence type="ECO:0000313" key="13">
    <source>
        <dbReference type="Proteomes" id="UP000221165"/>
    </source>
</evidence>
<keyword evidence="5 9" id="KW-0507">mRNA processing</keyword>
<comment type="caution">
    <text evidence="12">The sequence shown here is derived from an EMBL/GenBank/DDBJ whole genome shotgun (WGS) entry which is preliminary data.</text>
</comment>
<dbReference type="Gene3D" id="2.30.30.100">
    <property type="match status" value="1"/>
</dbReference>
<evidence type="ECO:0000256" key="3">
    <source>
        <dbReference type="ARBA" id="ARBA00008146"/>
    </source>
</evidence>
<evidence type="ECO:0000256" key="8">
    <source>
        <dbReference type="ARBA" id="ARBA00023274"/>
    </source>
</evidence>
<protein>
    <recommendedName>
        <fullName evidence="9">Small nuclear ribonucleoprotein Sm D3</fullName>
        <shortName evidence="9">Sm-D3</shortName>
    </recommendedName>
    <alternativeName>
        <fullName evidence="9">snRNP core protein D3</fullName>
    </alternativeName>
</protein>